<feature type="compositionally biased region" description="Acidic residues" evidence="3">
    <location>
        <begin position="152"/>
        <end position="165"/>
    </location>
</feature>
<keyword evidence="1" id="KW-0853">WD repeat</keyword>
<dbReference type="OrthoDB" id="2162425at2759"/>
<reference evidence="5" key="1">
    <citation type="submission" date="2025-08" db="UniProtKB">
        <authorList>
            <consortium name="RefSeq"/>
        </authorList>
    </citation>
    <scope>IDENTIFICATION</scope>
</reference>
<evidence type="ECO:0000256" key="2">
    <source>
        <dbReference type="ARBA" id="ARBA00022737"/>
    </source>
</evidence>
<sequence>MARWSDCQQCRGQRNCLQAEQGDSLPEYTCTSLNVVLETSEARHGRAKSRKHKDEKGNEGREKNLRGAQAQQSPQRSQRMVDYDETRSSRSREKTDQLPHEDKDRLKKKEKKEKRLRKDDSTKKDQGQETRRQFETDNRIPVAHSPPPDGSDGYEDDFEEEDGSEDVPGRSEFEEDKLDISEVEALRIAMKEENAATSLHGKDCVPPTSKFSVSNKPASRRLRQTFINFSAAKQRQIYSKASQRAVQRGRELMNLIELDVSAFSLFEMPPVKVYELYIKSYGRSNSKQAFVQCHDDVFDRDVQTEPIKMKDNWIQHPSEGISTFIGYDRDKQSDKEDVGLVKMNSLRLSTFLEKAVQVMNAVLEEDISDGGSHHQSNPSNIFFSDGYTRLNSDLSVLRGRYASYVQFHPVQTNLLVTVHSRPEEYDDHDSSQRSIVCVWNVSSSSRPHRILTCRSEVKSCCFSPIKATFVFAGTADGAILVWDLRGPPCVHQNMLKDEALFLQVPTFSTYGANKDENHESSVVRVQPVMITEDNHRLSMPDTSLAKQSEEMNGLSFQLVSLDEQGVIHFWVVIDLEQTDDAGSETDLGLVPSGRLKLLKSSSIILENPFRNVSQAIQARDMKFSSKDPTQFFIATDSGCILHGSRHGDRISPRHYGKPIDSPIDAIKLDFSPFGLPYFLAGSSDGCVCLYSLSQETPLLTWSNSTSNIPVAAVKWSRSRPSVFYVLDVTSKMHVWELLTCQEAPVKTQQFSNGRLLTMELSNDHTALGRRLPGRPPVMVVAYDSGVVDVHLISQHFTASSSAEFQEMTKLLNSFR</sequence>
<dbReference type="GO" id="GO:0005929">
    <property type="term" value="C:cilium"/>
    <property type="evidence" value="ECO:0007669"/>
    <property type="project" value="GOC"/>
</dbReference>
<dbReference type="PANTHER" id="PTHR16022">
    <property type="entry name" value="WD REPEAT DOMAIN 60"/>
    <property type="match status" value="1"/>
</dbReference>
<dbReference type="GO" id="GO:0045503">
    <property type="term" value="F:dynein light chain binding"/>
    <property type="evidence" value="ECO:0007669"/>
    <property type="project" value="InterPro"/>
</dbReference>
<protein>
    <submittedName>
        <fullName evidence="5">WD repeat-containing protein 60-like isoform X1</fullName>
    </submittedName>
</protein>
<dbReference type="InterPro" id="IPR036322">
    <property type="entry name" value="WD40_repeat_dom_sf"/>
</dbReference>
<keyword evidence="2" id="KW-0677">Repeat</keyword>
<evidence type="ECO:0000256" key="3">
    <source>
        <dbReference type="SAM" id="MobiDB-lite"/>
    </source>
</evidence>
<dbReference type="InterPro" id="IPR001680">
    <property type="entry name" value="WD40_rpt"/>
</dbReference>
<dbReference type="PANTHER" id="PTHR16022:SF0">
    <property type="entry name" value="CYTOPLASMIC DYNEIN 2 INTERMEDIATE CHAIN 1"/>
    <property type="match status" value="1"/>
</dbReference>
<accession>A0A8B7ZJA2</accession>
<feature type="compositionally biased region" description="Basic and acidic residues" evidence="3">
    <location>
        <begin position="52"/>
        <end position="65"/>
    </location>
</feature>
<evidence type="ECO:0000256" key="1">
    <source>
        <dbReference type="ARBA" id="ARBA00022574"/>
    </source>
</evidence>
<dbReference type="PROSITE" id="PS00678">
    <property type="entry name" value="WD_REPEATS_1"/>
    <property type="match status" value="1"/>
</dbReference>
<dbReference type="KEGG" id="aplc:110986065"/>
<feature type="compositionally biased region" description="Basic and acidic residues" evidence="3">
    <location>
        <begin position="116"/>
        <end position="138"/>
    </location>
</feature>
<dbReference type="GO" id="GO:0005868">
    <property type="term" value="C:cytoplasmic dynein complex"/>
    <property type="evidence" value="ECO:0007669"/>
    <property type="project" value="InterPro"/>
</dbReference>
<dbReference type="AlphaFoldDB" id="A0A8B7ZJA2"/>
<dbReference type="CTD" id="420452"/>
<dbReference type="InterPro" id="IPR042505">
    <property type="entry name" value="DYNC2I1"/>
</dbReference>
<dbReference type="Gene3D" id="2.130.10.10">
    <property type="entry name" value="YVTN repeat-like/Quinoprotein amine dehydrogenase"/>
    <property type="match status" value="2"/>
</dbReference>
<dbReference type="RefSeq" id="XP_022103371.1">
    <property type="nucleotide sequence ID" value="XM_022247679.1"/>
</dbReference>
<organism evidence="4 5">
    <name type="scientific">Acanthaster planci</name>
    <name type="common">Crown-of-thorns starfish</name>
    <dbReference type="NCBI Taxonomy" id="133434"/>
    <lineage>
        <taxon>Eukaryota</taxon>
        <taxon>Metazoa</taxon>
        <taxon>Echinodermata</taxon>
        <taxon>Eleutherozoa</taxon>
        <taxon>Asterozoa</taxon>
        <taxon>Asteroidea</taxon>
        <taxon>Valvatacea</taxon>
        <taxon>Valvatida</taxon>
        <taxon>Acanthasteridae</taxon>
        <taxon>Acanthaster</taxon>
    </lineage>
</organism>
<dbReference type="GO" id="GO:0042073">
    <property type="term" value="P:intraciliary transport"/>
    <property type="evidence" value="ECO:0007669"/>
    <property type="project" value="InterPro"/>
</dbReference>
<feature type="region of interest" description="Disordered" evidence="3">
    <location>
        <begin position="38"/>
        <end position="176"/>
    </location>
</feature>
<dbReference type="SUPFAM" id="SSF50978">
    <property type="entry name" value="WD40 repeat-like"/>
    <property type="match status" value="1"/>
</dbReference>
<name>A0A8B7ZJA2_ACAPL</name>
<gene>
    <name evidence="5" type="primary">LOC110986065</name>
</gene>
<dbReference type="GO" id="GO:0045504">
    <property type="term" value="F:dynein heavy chain binding"/>
    <property type="evidence" value="ECO:0007669"/>
    <property type="project" value="InterPro"/>
</dbReference>
<dbReference type="InterPro" id="IPR015943">
    <property type="entry name" value="WD40/YVTN_repeat-like_dom_sf"/>
</dbReference>
<feature type="compositionally biased region" description="Low complexity" evidence="3">
    <location>
        <begin position="68"/>
        <end position="78"/>
    </location>
</feature>
<dbReference type="SMART" id="SM00320">
    <property type="entry name" value="WD40"/>
    <property type="match status" value="3"/>
</dbReference>
<evidence type="ECO:0000313" key="5">
    <source>
        <dbReference type="RefSeq" id="XP_022103371.1"/>
    </source>
</evidence>
<keyword evidence="4" id="KW-1185">Reference proteome</keyword>
<dbReference type="Proteomes" id="UP000694845">
    <property type="component" value="Unplaced"/>
</dbReference>
<dbReference type="GeneID" id="110986065"/>
<feature type="compositionally biased region" description="Basic and acidic residues" evidence="3">
    <location>
        <begin position="79"/>
        <end position="107"/>
    </location>
</feature>
<evidence type="ECO:0000313" key="4">
    <source>
        <dbReference type="Proteomes" id="UP000694845"/>
    </source>
</evidence>
<dbReference type="InterPro" id="IPR019775">
    <property type="entry name" value="WD40_repeat_CS"/>
</dbReference>
<proteinExistence type="predicted"/>